<dbReference type="EMBL" id="MU001631">
    <property type="protein sequence ID" value="KAF2488129.1"/>
    <property type="molecule type" value="Genomic_DNA"/>
</dbReference>
<dbReference type="Gene3D" id="2.170.150.70">
    <property type="match status" value="1"/>
</dbReference>
<reference evidence="6" key="1">
    <citation type="journal article" date="2020" name="Stud. Mycol.">
        <title>101 Dothideomycetes genomes: a test case for predicting lifestyles and emergence of pathogens.</title>
        <authorList>
            <person name="Haridas S."/>
            <person name="Albert R."/>
            <person name="Binder M."/>
            <person name="Bloem J."/>
            <person name="Labutti K."/>
            <person name="Salamov A."/>
            <person name="Andreopoulos B."/>
            <person name="Baker S."/>
            <person name="Barry K."/>
            <person name="Bills G."/>
            <person name="Bluhm B."/>
            <person name="Cannon C."/>
            <person name="Castanera R."/>
            <person name="Culley D."/>
            <person name="Daum C."/>
            <person name="Ezra D."/>
            <person name="Gonzalez J."/>
            <person name="Henrissat B."/>
            <person name="Kuo A."/>
            <person name="Liang C."/>
            <person name="Lipzen A."/>
            <person name="Lutzoni F."/>
            <person name="Magnuson J."/>
            <person name="Mondo S."/>
            <person name="Nolan M."/>
            <person name="Ohm R."/>
            <person name="Pangilinan J."/>
            <person name="Park H.-J."/>
            <person name="Ramirez L."/>
            <person name="Alfaro M."/>
            <person name="Sun H."/>
            <person name="Tritt A."/>
            <person name="Yoshinaga Y."/>
            <person name="Zwiers L.-H."/>
            <person name="Turgeon B."/>
            <person name="Goodwin S."/>
            <person name="Spatafora J."/>
            <person name="Crous P."/>
            <person name="Grigoriev I."/>
        </authorList>
    </citation>
    <scope>NUCLEOTIDE SEQUENCE</scope>
    <source>
        <strain evidence="6">CBS 113389</strain>
    </source>
</reference>
<evidence type="ECO:0000259" key="5">
    <source>
        <dbReference type="PROSITE" id="PS51891"/>
    </source>
</evidence>
<dbReference type="PROSITE" id="PS51891">
    <property type="entry name" value="CENP_V_GFA"/>
    <property type="match status" value="1"/>
</dbReference>
<keyword evidence="2" id="KW-0479">Metal-binding</keyword>
<dbReference type="InterPro" id="IPR011057">
    <property type="entry name" value="Mss4-like_sf"/>
</dbReference>
<keyword evidence="7" id="KW-1185">Reference proteome</keyword>
<evidence type="ECO:0000313" key="7">
    <source>
        <dbReference type="Proteomes" id="UP000799767"/>
    </source>
</evidence>
<dbReference type="Pfam" id="PF04828">
    <property type="entry name" value="GFA"/>
    <property type="match status" value="1"/>
</dbReference>
<keyword evidence="4" id="KW-0456">Lyase</keyword>
<dbReference type="OrthoDB" id="5422068at2759"/>
<name>A0A6A6Q7V1_9PEZI</name>
<dbReference type="RefSeq" id="XP_033594698.1">
    <property type="nucleotide sequence ID" value="XM_033738195.1"/>
</dbReference>
<comment type="similarity">
    <text evidence="1">Belongs to the Gfa family.</text>
</comment>
<keyword evidence="3" id="KW-0862">Zinc</keyword>
<dbReference type="AlphaFoldDB" id="A0A6A6Q7V1"/>
<evidence type="ECO:0000256" key="1">
    <source>
        <dbReference type="ARBA" id="ARBA00005495"/>
    </source>
</evidence>
<dbReference type="PANTHER" id="PTHR33337">
    <property type="entry name" value="GFA DOMAIN-CONTAINING PROTEIN"/>
    <property type="match status" value="1"/>
</dbReference>
<dbReference type="GeneID" id="54479197"/>
<protein>
    <recommendedName>
        <fullName evidence="5">CENP-V/GFA domain-containing protein</fullName>
    </recommendedName>
</protein>
<proteinExistence type="inferred from homology"/>
<accession>A0A6A6Q7V1</accession>
<evidence type="ECO:0000256" key="4">
    <source>
        <dbReference type="ARBA" id="ARBA00023239"/>
    </source>
</evidence>
<dbReference type="Gene3D" id="3.90.1590.10">
    <property type="entry name" value="glutathione-dependent formaldehyde- activating enzyme (gfa)"/>
    <property type="match status" value="1"/>
</dbReference>
<dbReference type="Proteomes" id="UP000799767">
    <property type="component" value="Unassembled WGS sequence"/>
</dbReference>
<dbReference type="GO" id="GO:0016846">
    <property type="term" value="F:carbon-sulfur lyase activity"/>
    <property type="evidence" value="ECO:0007669"/>
    <property type="project" value="InterPro"/>
</dbReference>
<dbReference type="GO" id="GO:0046872">
    <property type="term" value="F:metal ion binding"/>
    <property type="evidence" value="ECO:0007669"/>
    <property type="project" value="UniProtKB-KW"/>
</dbReference>
<sequence>MASAKITCLCGAINVPLDDPLPAKSSLCHCNSCRHTSGALFAGRIGPLENIPDDHTLSACTAYHSSSTTTRYFCSTCGAKLFIHDAGKNEWHTFAGVVDPPADLENVLDIQAHQGLADTHDGGMASFMTTLGGKTIPLYSTDASSPAYHLPEPKAQPLPDPHATLKAKCHCGGISLLIQRARHDDPSIPQLDRFIPKAEDGTTPTNKHMAFCCTCRSCRLQTGVSSLVPWTYIPAAQILNAHTRQAVLQHHDVDNVGAAADVNRDLTITHFWSSEKSCRSFCRVCGASAFYSTDSRPEVVNVAAGLLRGEEHDDGVMARGWLNWVWGRTAWRDEATQRDVADAWRGTGG</sequence>
<evidence type="ECO:0000313" key="6">
    <source>
        <dbReference type="EMBL" id="KAF2488129.1"/>
    </source>
</evidence>
<gene>
    <name evidence="6" type="ORF">BDY17DRAFT_350868</name>
</gene>
<dbReference type="SUPFAM" id="SSF51316">
    <property type="entry name" value="Mss4-like"/>
    <property type="match status" value="2"/>
</dbReference>
<evidence type="ECO:0000256" key="2">
    <source>
        <dbReference type="ARBA" id="ARBA00022723"/>
    </source>
</evidence>
<organism evidence="6 7">
    <name type="scientific">Neohortaea acidophila</name>
    <dbReference type="NCBI Taxonomy" id="245834"/>
    <lineage>
        <taxon>Eukaryota</taxon>
        <taxon>Fungi</taxon>
        <taxon>Dikarya</taxon>
        <taxon>Ascomycota</taxon>
        <taxon>Pezizomycotina</taxon>
        <taxon>Dothideomycetes</taxon>
        <taxon>Dothideomycetidae</taxon>
        <taxon>Mycosphaerellales</taxon>
        <taxon>Teratosphaeriaceae</taxon>
        <taxon>Neohortaea</taxon>
    </lineage>
</organism>
<evidence type="ECO:0000256" key="3">
    <source>
        <dbReference type="ARBA" id="ARBA00022833"/>
    </source>
</evidence>
<dbReference type="PANTHER" id="PTHR33337:SF40">
    <property type="entry name" value="CENP-V_GFA DOMAIN-CONTAINING PROTEIN-RELATED"/>
    <property type="match status" value="1"/>
</dbReference>
<dbReference type="InterPro" id="IPR006913">
    <property type="entry name" value="CENP-V/GFA"/>
</dbReference>
<feature type="domain" description="CENP-V/GFA" evidence="5">
    <location>
        <begin position="1"/>
        <end position="121"/>
    </location>
</feature>